<dbReference type="EMBL" id="UHJJ01000001">
    <property type="protein sequence ID" value="SUQ12327.1"/>
    <property type="molecule type" value="Genomic_DNA"/>
</dbReference>
<sequence length="312" mass="35037">MEAILSIKNLEKSYQAKKVIKDLSFDVHKGEILCILGPNGAGKSTTLNILTGVLNYEDGMIQSKGKNVHDHLRLFKKRLGIVPQDIALYEELSAEQNIKFFASLYGLKGNALSTSCNQALEFAGLSERRKDKVKTYSGGMKRRLNIACAIAHQPEILILDEPTVGIDPQSRNHILSSIKELRNKGMTIIYTTHYMEEVEEISTRIIIMDGGRIVASGKKEELKEHVNEERLYHIDVDHTEGINEKEFYHIEGVKHVSISASQVELATLKSVENLDRIISVFIQNKVKINSISCESTSLETVFLRLTGKSLRD</sequence>
<dbReference type="PROSITE" id="PS00211">
    <property type="entry name" value="ABC_TRANSPORTER_1"/>
    <property type="match status" value="1"/>
</dbReference>
<dbReference type="PROSITE" id="PS50893">
    <property type="entry name" value="ABC_TRANSPORTER_2"/>
    <property type="match status" value="1"/>
</dbReference>
<evidence type="ECO:0000256" key="1">
    <source>
        <dbReference type="ARBA" id="ARBA00022741"/>
    </source>
</evidence>
<dbReference type="SUPFAM" id="SSF52540">
    <property type="entry name" value="P-loop containing nucleoside triphosphate hydrolases"/>
    <property type="match status" value="1"/>
</dbReference>
<feature type="domain" description="ABC transporter" evidence="3">
    <location>
        <begin position="5"/>
        <end position="235"/>
    </location>
</feature>
<dbReference type="RefSeq" id="WP_109708355.1">
    <property type="nucleotide sequence ID" value="NZ_QGDS01000001.1"/>
</dbReference>
<dbReference type="GO" id="GO:0016887">
    <property type="term" value="F:ATP hydrolysis activity"/>
    <property type="evidence" value="ECO:0007669"/>
    <property type="project" value="InterPro"/>
</dbReference>
<dbReference type="InterPro" id="IPR017871">
    <property type="entry name" value="ABC_transporter-like_CS"/>
</dbReference>
<dbReference type="Proteomes" id="UP000254051">
    <property type="component" value="Unassembled WGS sequence"/>
</dbReference>
<evidence type="ECO:0000256" key="2">
    <source>
        <dbReference type="ARBA" id="ARBA00022840"/>
    </source>
</evidence>
<evidence type="ECO:0000313" key="5">
    <source>
        <dbReference type="Proteomes" id="UP000254051"/>
    </source>
</evidence>
<evidence type="ECO:0000313" key="4">
    <source>
        <dbReference type="EMBL" id="SUQ12327.1"/>
    </source>
</evidence>
<keyword evidence="5" id="KW-1185">Reference proteome</keyword>
<proteinExistence type="predicted"/>
<evidence type="ECO:0000259" key="3">
    <source>
        <dbReference type="PROSITE" id="PS50893"/>
    </source>
</evidence>
<protein>
    <submittedName>
        <fullName evidence="4">ABC-2 type transport system ATP-binding protein</fullName>
    </submittedName>
</protein>
<name>A0A316A3F6_9FIRM</name>
<keyword evidence="1" id="KW-0547">Nucleotide-binding</keyword>
<dbReference type="PANTHER" id="PTHR43582:SF2">
    <property type="entry name" value="LINEARMYCIN RESISTANCE ATP-BINDING PROTEIN LNRL"/>
    <property type="match status" value="1"/>
</dbReference>
<accession>A0A316A3F6</accession>
<dbReference type="GO" id="GO:0005524">
    <property type="term" value="F:ATP binding"/>
    <property type="evidence" value="ECO:0007669"/>
    <property type="project" value="UniProtKB-KW"/>
</dbReference>
<keyword evidence="2 4" id="KW-0067">ATP-binding</keyword>
<dbReference type="PANTHER" id="PTHR43582">
    <property type="entry name" value="LINEARMYCIN RESISTANCE ATP-BINDING PROTEIN LNRL"/>
    <property type="match status" value="1"/>
</dbReference>
<dbReference type="Gene3D" id="3.40.50.300">
    <property type="entry name" value="P-loop containing nucleotide triphosphate hydrolases"/>
    <property type="match status" value="1"/>
</dbReference>
<gene>
    <name evidence="4" type="ORF">SAMN05216529_101218</name>
</gene>
<dbReference type="SMART" id="SM00382">
    <property type="entry name" value="AAA"/>
    <property type="match status" value="1"/>
</dbReference>
<dbReference type="Pfam" id="PF00005">
    <property type="entry name" value="ABC_tran"/>
    <property type="match status" value="1"/>
</dbReference>
<reference evidence="5" key="1">
    <citation type="submission" date="2017-07" db="EMBL/GenBank/DDBJ databases">
        <authorList>
            <person name="Varghese N."/>
            <person name="Submissions S."/>
        </authorList>
    </citation>
    <scope>NUCLEOTIDE SEQUENCE [LARGE SCALE GENOMIC DNA]</scope>
    <source>
        <strain evidence="5">NLAE-zl-C134</strain>
    </source>
</reference>
<dbReference type="InterPro" id="IPR003439">
    <property type="entry name" value="ABC_transporter-like_ATP-bd"/>
</dbReference>
<dbReference type="OrthoDB" id="9804819at2"/>
<dbReference type="InterPro" id="IPR027417">
    <property type="entry name" value="P-loop_NTPase"/>
</dbReference>
<dbReference type="InterPro" id="IPR003593">
    <property type="entry name" value="AAA+_ATPase"/>
</dbReference>
<organism evidence="4 5">
    <name type="scientific">Faecalicatena contorta</name>
    <dbReference type="NCBI Taxonomy" id="39482"/>
    <lineage>
        <taxon>Bacteria</taxon>
        <taxon>Bacillati</taxon>
        <taxon>Bacillota</taxon>
        <taxon>Clostridia</taxon>
        <taxon>Lachnospirales</taxon>
        <taxon>Lachnospiraceae</taxon>
        <taxon>Faecalicatena</taxon>
    </lineage>
</organism>
<dbReference type="AlphaFoldDB" id="A0A316A3F6"/>